<evidence type="ECO:0008006" key="3">
    <source>
        <dbReference type="Google" id="ProtNLM"/>
    </source>
</evidence>
<protein>
    <recommendedName>
        <fullName evidence="3">STAS domain-containing protein</fullName>
    </recommendedName>
</protein>
<proteinExistence type="predicted"/>
<name>A0A515EKB9_9BURK</name>
<reference evidence="2" key="1">
    <citation type="submission" date="2019-02" db="EMBL/GenBank/DDBJ databases">
        <title>Complete genome sequence of Rhodoferax sp. Gr-4.</title>
        <authorList>
            <person name="Jin L."/>
        </authorList>
    </citation>
    <scope>NUCLEOTIDE SEQUENCE [LARGE SCALE GENOMIC DNA]</scope>
    <source>
        <strain evidence="2">Gr-4</strain>
    </source>
</reference>
<gene>
    <name evidence="1" type="ORF">EXZ61_02075</name>
</gene>
<accession>A0A515EKB9</accession>
<keyword evidence="2" id="KW-1185">Reference proteome</keyword>
<dbReference type="AlphaFoldDB" id="A0A515EKB9"/>
<dbReference type="SUPFAM" id="SSF52091">
    <property type="entry name" value="SpoIIaa-like"/>
    <property type="match status" value="1"/>
</dbReference>
<dbReference type="KEGG" id="rhg:EXZ61_02075"/>
<evidence type="ECO:0000313" key="1">
    <source>
        <dbReference type="EMBL" id="QDL53049.1"/>
    </source>
</evidence>
<reference evidence="2" key="2">
    <citation type="journal article" date="2020" name="Int. J. Syst. Evol. Microbiol.">
        <title>Genomic insights into a novel species Rhodoferax aquaticus sp. nov., isolated from freshwater.</title>
        <authorList>
            <person name="Li T."/>
            <person name="Zhuo Y."/>
            <person name="Jin C.Z."/>
            <person name="Wu X."/>
            <person name="Ko S.R."/>
            <person name="Jin F.J."/>
            <person name="Ahn C.Y."/>
            <person name="Oh H.M."/>
            <person name="Lee H.G."/>
            <person name="Jin L."/>
        </authorList>
    </citation>
    <scope>NUCLEOTIDE SEQUENCE [LARGE SCALE GENOMIC DNA]</scope>
    <source>
        <strain evidence="2">Gr-4</strain>
    </source>
</reference>
<dbReference type="EMBL" id="CP036282">
    <property type="protein sequence ID" value="QDL53049.1"/>
    <property type="molecule type" value="Genomic_DNA"/>
</dbReference>
<dbReference type="RefSeq" id="WP_142808546.1">
    <property type="nucleotide sequence ID" value="NZ_CP036282.1"/>
</dbReference>
<dbReference type="Proteomes" id="UP000317365">
    <property type="component" value="Chromosome"/>
</dbReference>
<dbReference type="InterPro" id="IPR036513">
    <property type="entry name" value="STAS_dom_sf"/>
</dbReference>
<organism evidence="1 2">
    <name type="scientific">Rhodoferax aquaticus</name>
    <dbReference type="NCBI Taxonomy" id="2527691"/>
    <lineage>
        <taxon>Bacteria</taxon>
        <taxon>Pseudomonadati</taxon>
        <taxon>Pseudomonadota</taxon>
        <taxon>Betaproteobacteria</taxon>
        <taxon>Burkholderiales</taxon>
        <taxon>Comamonadaceae</taxon>
        <taxon>Rhodoferax</taxon>
    </lineage>
</organism>
<evidence type="ECO:0000313" key="2">
    <source>
        <dbReference type="Proteomes" id="UP000317365"/>
    </source>
</evidence>
<sequence length="102" mass="11380">MSDRFELPSELNIYHALEARDALLAWVSERSVHGADYLQISARHVEEVDGAGLQLLASLSNTEHSWRLVETSEAFTEACKTMGFAHWIDSRYLSTSPAGART</sequence>